<dbReference type="AlphaFoldDB" id="A0A327X040"/>
<gene>
    <name evidence="1" type="ORF">LX87_03306</name>
</gene>
<dbReference type="Proteomes" id="UP000248790">
    <property type="component" value="Unassembled WGS sequence"/>
</dbReference>
<name>A0A327X040_LARAB</name>
<proteinExistence type="predicted"/>
<keyword evidence="2" id="KW-1185">Reference proteome</keyword>
<organism evidence="1 2">
    <name type="scientific">Larkinella arboricola</name>
    <dbReference type="NCBI Taxonomy" id="643671"/>
    <lineage>
        <taxon>Bacteria</taxon>
        <taxon>Pseudomonadati</taxon>
        <taxon>Bacteroidota</taxon>
        <taxon>Cytophagia</taxon>
        <taxon>Cytophagales</taxon>
        <taxon>Spirosomataceae</taxon>
        <taxon>Larkinella</taxon>
    </lineage>
</organism>
<accession>A0A327X040</accession>
<comment type="caution">
    <text evidence="1">The sequence shown here is derived from an EMBL/GenBank/DDBJ whole genome shotgun (WGS) entry which is preliminary data.</text>
</comment>
<dbReference type="EMBL" id="QLMC01000004">
    <property type="protein sequence ID" value="RAJ95559.1"/>
    <property type="molecule type" value="Genomic_DNA"/>
</dbReference>
<evidence type="ECO:0000313" key="1">
    <source>
        <dbReference type="EMBL" id="RAJ95559.1"/>
    </source>
</evidence>
<protein>
    <submittedName>
        <fullName evidence="1">Uncharacterized protein</fullName>
    </submittedName>
</protein>
<evidence type="ECO:0000313" key="2">
    <source>
        <dbReference type="Proteomes" id="UP000248790"/>
    </source>
</evidence>
<reference evidence="1 2" key="1">
    <citation type="submission" date="2018-06" db="EMBL/GenBank/DDBJ databases">
        <title>Genomic Encyclopedia of Archaeal and Bacterial Type Strains, Phase II (KMG-II): from individual species to whole genera.</title>
        <authorList>
            <person name="Goeker M."/>
        </authorList>
    </citation>
    <scope>NUCLEOTIDE SEQUENCE [LARGE SCALE GENOMIC DNA]</scope>
    <source>
        <strain evidence="1 2">DSM 21851</strain>
    </source>
</reference>
<sequence>MCMIRHTVNSQELSTSSLYNTGYVAMQFFFMPMWNQTLTVLHCKYNLYIKLCVCISHTEMI</sequence>